<feature type="signal peptide" evidence="6">
    <location>
        <begin position="1"/>
        <end position="28"/>
    </location>
</feature>
<dbReference type="InterPro" id="IPR006127">
    <property type="entry name" value="ZnuA-like"/>
</dbReference>
<evidence type="ECO:0000256" key="4">
    <source>
        <dbReference type="SAM" id="Coils"/>
    </source>
</evidence>
<evidence type="ECO:0000313" key="8">
    <source>
        <dbReference type="Proteomes" id="UP000823638"/>
    </source>
</evidence>
<keyword evidence="3 6" id="KW-0732">Signal</keyword>
<reference evidence="7" key="1">
    <citation type="submission" date="2020-10" db="EMBL/GenBank/DDBJ databases">
        <authorList>
            <person name="Gilroy R."/>
        </authorList>
    </citation>
    <scope>NUCLEOTIDE SEQUENCE</scope>
    <source>
        <strain evidence="7">10532</strain>
    </source>
</reference>
<evidence type="ECO:0000256" key="5">
    <source>
        <dbReference type="SAM" id="MobiDB-lite"/>
    </source>
</evidence>
<keyword evidence="2" id="KW-0813">Transport</keyword>
<accession>A0A9D9HMP4</accession>
<dbReference type="Pfam" id="PF01297">
    <property type="entry name" value="ZnuA"/>
    <property type="match status" value="1"/>
</dbReference>
<dbReference type="PANTHER" id="PTHR42953:SF3">
    <property type="entry name" value="HIGH-AFFINITY ZINC UPTAKE SYSTEM PROTEIN ZNUA"/>
    <property type="match status" value="1"/>
</dbReference>
<dbReference type="Proteomes" id="UP000823638">
    <property type="component" value="Unassembled WGS sequence"/>
</dbReference>
<comment type="caution">
    <text evidence="7">The sequence shown here is derived from an EMBL/GenBank/DDBJ whole genome shotgun (WGS) entry which is preliminary data.</text>
</comment>
<proteinExistence type="inferred from homology"/>
<dbReference type="AlphaFoldDB" id="A0A9D9HMP4"/>
<reference evidence="7" key="2">
    <citation type="journal article" date="2021" name="PeerJ">
        <title>Extensive microbial diversity within the chicken gut microbiome revealed by metagenomics and culture.</title>
        <authorList>
            <person name="Gilroy R."/>
            <person name="Ravi A."/>
            <person name="Getino M."/>
            <person name="Pursley I."/>
            <person name="Horton D.L."/>
            <person name="Alikhan N.F."/>
            <person name="Baker D."/>
            <person name="Gharbi K."/>
            <person name="Hall N."/>
            <person name="Watson M."/>
            <person name="Adriaenssens E.M."/>
            <person name="Foster-Nyarko E."/>
            <person name="Jarju S."/>
            <person name="Secka A."/>
            <person name="Antonio M."/>
            <person name="Oren A."/>
            <person name="Chaudhuri R.R."/>
            <person name="La Ragione R."/>
            <person name="Hildebrand F."/>
            <person name="Pallen M.J."/>
        </authorList>
    </citation>
    <scope>NUCLEOTIDE SEQUENCE</scope>
    <source>
        <strain evidence="7">10532</strain>
    </source>
</reference>
<dbReference type="GO" id="GO:0046872">
    <property type="term" value="F:metal ion binding"/>
    <property type="evidence" value="ECO:0007669"/>
    <property type="project" value="InterPro"/>
</dbReference>
<feature type="coiled-coil region" evidence="4">
    <location>
        <begin position="227"/>
        <end position="254"/>
    </location>
</feature>
<dbReference type="GO" id="GO:0030001">
    <property type="term" value="P:metal ion transport"/>
    <property type="evidence" value="ECO:0007669"/>
    <property type="project" value="InterPro"/>
</dbReference>
<evidence type="ECO:0000256" key="1">
    <source>
        <dbReference type="ARBA" id="ARBA00011028"/>
    </source>
</evidence>
<organism evidence="7 8">
    <name type="scientific">Candidatus Gallitreponema excrementavium</name>
    <dbReference type="NCBI Taxonomy" id="2840840"/>
    <lineage>
        <taxon>Bacteria</taxon>
        <taxon>Pseudomonadati</taxon>
        <taxon>Spirochaetota</taxon>
        <taxon>Spirochaetia</taxon>
        <taxon>Spirochaetales</taxon>
        <taxon>Candidatus Gallitreponema</taxon>
    </lineage>
</organism>
<dbReference type="PANTHER" id="PTHR42953">
    <property type="entry name" value="HIGH-AFFINITY ZINC UPTAKE SYSTEM PROTEIN ZNUA-RELATED"/>
    <property type="match status" value="1"/>
</dbReference>
<evidence type="ECO:0000256" key="3">
    <source>
        <dbReference type="ARBA" id="ARBA00022729"/>
    </source>
</evidence>
<dbReference type="Gene3D" id="3.40.50.1980">
    <property type="entry name" value="Nitrogenase molybdenum iron protein domain"/>
    <property type="match status" value="2"/>
</dbReference>
<dbReference type="InterPro" id="IPR050492">
    <property type="entry name" value="Bact_metal-bind_prot9"/>
</dbReference>
<gene>
    <name evidence="7" type="ORF">IAA81_00110</name>
</gene>
<evidence type="ECO:0000256" key="6">
    <source>
        <dbReference type="SAM" id="SignalP"/>
    </source>
</evidence>
<sequence>MQNKKTKTTLKKLSILLLAILASLSASGCQKTQKDGNTISIVCENFPAYDFARAIVSSPNSLNPQSKETVKLELLIKPGMEIHTYDPSPKDIIKIQNADIFIYTGGESDVWLSKILKNTASDNNSQTPVIIPMKKFVRLLENTPPRDSQPAEHDHDKEEQNPAETADFENTGHTKDGEEETDITEILHKGEIDEHYWTSPANAIKIIDGILPAILEADQKKNQGLNMIYYKNNAEKYKQEIIRIENQIHTVIEKTPEPYILVGDRFPYRYFAEEFGIEYSAAFSGCSSAVEASPATIARLINTGKEKQVRAVLATELSNRKIAGTIAQALNVPVLELHSTSNLTQEDFDNGETYISLMERNLKVLEKLFIIEENE</sequence>
<evidence type="ECO:0000313" key="7">
    <source>
        <dbReference type="EMBL" id="MBO8456615.1"/>
    </source>
</evidence>
<feature type="compositionally biased region" description="Basic and acidic residues" evidence="5">
    <location>
        <begin position="149"/>
        <end position="160"/>
    </location>
</feature>
<feature type="region of interest" description="Disordered" evidence="5">
    <location>
        <begin position="143"/>
        <end position="183"/>
    </location>
</feature>
<dbReference type="PROSITE" id="PS51257">
    <property type="entry name" value="PROKAR_LIPOPROTEIN"/>
    <property type="match status" value="1"/>
</dbReference>
<dbReference type="EMBL" id="JADIMM010000001">
    <property type="protein sequence ID" value="MBO8456615.1"/>
    <property type="molecule type" value="Genomic_DNA"/>
</dbReference>
<comment type="similarity">
    <text evidence="1">Belongs to the bacterial solute-binding protein 9 family.</text>
</comment>
<keyword evidence="4" id="KW-0175">Coiled coil</keyword>
<evidence type="ECO:0000256" key="2">
    <source>
        <dbReference type="ARBA" id="ARBA00022448"/>
    </source>
</evidence>
<feature type="chain" id="PRO_5039239989" evidence="6">
    <location>
        <begin position="29"/>
        <end position="375"/>
    </location>
</feature>
<dbReference type="SUPFAM" id="SSF53807">
    <property type="entry name" value="Helical backbone' metal receptor"/>
    <property type="match status" value="1"/>
</dbReference>
<name>A0A9D9HMP4_9SPIR</name>
<protein>
    <submittedName>
        <fullName evidence="7">Zinc ABC transporter substrate-binding protein</fullName>
    </submittedName>
</protein>